<dbReference type="RefSeq" id="WP_233373602.1">
    <property type="nucleotide sequence ID" value="NZ_JAJTWU010000008.1"/>
</dbReference>
<evidence type="ECO:0000313" key="4">
    <source>
        <dbReference type="Proteomes" id="UP001200741"/>
    </source>
</evidence>
<dbReference type="InterPro" id="IPR029058">
    <property type="entry name" value="AB_hydrolase_fold"/>
</dbReference>
<sequence length="325" mass="35399">MPHSTSTRADAPRWQRWAGPLALSVLLMAGLPCQADTAVPVFPESFAVRDLEGEGATLHVRIGGQGRAAVVLLHGFGETGDMWAPLAARLAERFTVIIPDLRGMGLSARPEGGYDKKTQARQLAAVLDGLGVGPVALVTHDIGNMVGYAFAAQYPGRVTRFAIIDAPLPGIEPWTEIARRHAVWHWSFWGADAERLVAGRERIYLDRFWNEFAAPGNRYPESWRGHYAALYGQPGAMRAAFEQFKAFDQDAVDNRAFAAKAKLSMPVLAVGGGRSYGTTMAAVMRNVADDVTEEVIAGAGHWVLEERPAELIAAVRRFLEVSPLR</sequence>
<dbReference type="PANTHER" id="PTHR43329">
    <property type="entry name" value="EPOXIDE HYDROLASE"/>
    <property type="match status" value="1"/>
</dbReference>
<dbReference type="Pfam" id="PF00561">
    <property type="entry name" value="Abhydrolase_1"/>
    <property type="match status" value="1"/>
</dbReference>
<gene>
    <name evidence="3" type="ORF">LXT13_19335</name>
</gene>
<evidence type="ECO:0000256" key="1">
    <source>
        <dbReference type="SAM" id="SignalP"/>
    </source>
</evidence>
<dbReference type="Gene3D" id="3.40.50.1820">
    <property type="entry name" value="alpha/beta hydrolase"/>
    <property type="match status" value="1"/>
</dbReference>
<feature type="signal peptide" evidence="1">
    <location>
        <begin position="1"/>
        <end position="35"/>
    </location>
</feature>
<comment type="caution">
    <text evidence="3">The sequence shown here is derived from an EMBL/GenBank/DDBJ whole genome shotgun (WGS) entry which is preliminary data.</text>
</comment>
<dbReference type="SUPFAM" id="SSF53474">
    <property type="entry name" value="alpha/beta-Hydrolases"/>
    <property type="match status" value="1"/>
</dbReference>
<keyword evidence="3" id="KW-0378">Hydrolase</keyword>
<reference evidence="3 4" key="1">
    <citation type="submission" date="2021-12" db="EMBL/GenBank/DDBJ databases">
        <title>Genome seq of P8.</title>
        <authorList>
            <person name="Seo T."/>
        </authorList>
    </citation>
    <scope>NUCLEOTIDE SEQUENCE [LARGE SCALE GENOMIC DNA]</scope>
    <source>
        <strain evidence="3 4">P8</strain>
    </source>
</reference>
<evidence type="ECO:0000313" key="3">
    <source>
        <dbReference type="EMBL" id="MCE4556554.1"/>
    </source>
</evidence>
<dbReference type="InterPro" id="IPR000073">
    <property type="entry name" value="AB_hydrolase_1"/>
</dbReference>
<feature type="domain" description="AB hydrolase-1" evidence="2">
    <location>
        <begin position="69"/>
        <end position="308"/>
    </location>
</feature>
<dbReference type="EMBL" id="JAJTWU010000008">
    <property type="protein sequence ID" value="MCE4556554.1"/>
    <property type="molecule type" value="Genomic_DNA"/>
</dbReference>
<dbReference type="GO" id="GO:0016787">
    <property type="term" value="F:hydrolase activity"/>
    <property type="evidence" value="ECO:0007669"/>
    <property type="project" value="UniProtKB-KW"/>
</dbReference>
<protein>
    <submittedName>
        <fullName evidence="3">Alpha/beta hydrolase</fullName>
    </submittedName>
</protein>
<organism evidence="3 4">
    <name type="scientific">Pelomonas cellulosilytica</name>
    <dbReference type="NCBI Taxonomy" id="2906762"/>
    <lineage>
        <taxon>Bacteria</taxon>
        <taxon>Pseudomonadati</taxon>
        <taxon>Pseudomonadota</taxon>
        <taxon>Betaproteobacteria</taxon>
        <taxon>Burkholderiales</taxon>
        <taxon>Sphaerotilaceae</taxon>
        <taxon>Roseateles</taxon>
    </lineage>
</organism>
<proteinExistence type="predicted"/>
<keyword evidence="1" id="KW-0732">Signal</keyword>
<keyword evidence="4" id="KW-1185">Reference proteome</keyword>
<evidence type="ECO:0000259" key="2">
    <source>
        <dbReference type="Pfam" id="PF00561"/>
    </source>
</evidence>
<dbReference type="Proteomes" id="UP001200741">
    <property type="component" value="Unassembled WGS sequence"/>
</dbReference>
<accession>A0ABS8XV38</accession>
<name>A0ABS8XV38_9BURK</name>
<feature type="chain" id="PRO_5045839516" evidence="1">
    <location>
        <begin position="36"/>
        <end position="325"/>
    </location>
</feature>